<reference evidence="3" key="1">
    <citation type="journal article" date="2019" name="Int. J. Syst. Evol. Microbiol.">
        <title>The Global Catalogue of Microorganisms (GCM) 10K type strain sequencing project: providing services to taxonomists for standard genome sequencing and annotation.</title>
        <authorList>
            <consortium name="The Broad Institute Genomics Platform"/>
            <consortium name="The Broad Institute Genome Sequencing Center for Infectious Disease"/>
            <person name="Wu L."/>
            <person name="Ma J."/>
        </authorList>
    </citation>
    <scope>NUCLEOTIDE SEQUENCE [LARGE SCALE GENOMIC DNA]</scope>
    <source>
        <strain evidence="3">CCUG 56752</strain>
    </source>
</reference>
<gene>
    <name evidence="2" type="ORF">ACFQ0R_03780</name>
</gene>
<dbReference type="EMBL" id="JBHTIV010000005">
    <property type="protein sequence ID" value="MFD0931714.1"/>
    <property type="molecule type" value="Genomic_DNA"/>
</dbReference>
<keyword evidence="1" id="KW-0812">Transmembrane</keyword>
<evidence type="ECO:0000256" key="1">
    <source>
        <dbReference type="SAM" id="Phobius"/>
    </source>
</evidence>
<dbReference type="Proteomes" id="UP001597049">
    <property type="component" value="Unassembled WGS sequence"/>
</dbReference>
<organism evidence="2 3">
    <name type="scientific">Psychroflexus salinarum</name>
    <dbReference type="NCBI Taxonomy" id="546024"/>
    <lineage>
        <taxon>Bacteria</taxon>
        <taxon>Pseudomonadati</taxon>
        <taxon>Bacteroidota</taxon>
        <taxon>Flavobacteriia</taxon>
        <taxon>Flavobacteriales</taxon>
        <taxon>Flavobacteriaceae</taxon>
        <taxon>Psychroflexus</taxon>
    </lineage>
</organism>
<evidence type="ECO:0000313" key="2">
    <source>
        <dbReference type="EMBL" id="MFD0931714.1"/>
    </source>
</evidence>
<dbReference type="Pfam" id="PF19868">
    <property type="entry name" value="DUF6341"/>
    <property type="match status" value="1"/>
</dbReference>
<dbReference type="RefSeq" id="WP_379657044.1">
    <property type="nucleotide sequence ID" value="NZ_JBHTIV010000005.1"/>
</dbReference>
<keyword evidence="3" id="KW-1185">Reference proteome</keyword>
<evidence type="ECO:0000313" key="3">
    <source>
        <dbReference type="Proteomes" id="UP001597049"/>
    </source>
</evidence>
<proteinExistence type="predicted"/>
<name>A0ABW3GNB5_9FLAO</name>
<keyword evidence="1" id="KW-0472">Membrane</keyword>
<keyword evidence="1" id="KW-1133">Transmembrane helix</keyword>
<keyword evidence="2" id="KW-0808">Transferase</keyword>
<dbReference type="InterPro" id="IPR045922">
    <property type="entry name" value="DUF6341"/>
</dbReference>
<accession>A0ABW3GNB5</accession>
<sequence length="82" mass="9527">MKDFFEGIASLFEDGLFLPLDALRELQDDSWWAANGLNFVFVLIVFVAFLYWMKQLKSFDENDQEDKSVKAHSFLGKDAELD</sequence>
<protein>
    <submittedName>
        <fullName evidence="2">Uracil phosphoribosyltransferase</fullName>
    </submittedName>
</protein>
<feature type="transmembrane region" description="Helical" evidence="1">
    <location>
        <begin position="31"/>
        <end position="52"/>
    </location>
</feature>
<dbReference type="GO" id="GO:0016757">
    <property type="term" value="F:glycosyltransferase activity"/>
    <property type="evidence" value="ECO:0007669"/>
    <property type="project" value="UniProtKB-KW"/>
</dbReference>
<keyword evidence="2" id="KW-0328">Glycosyltransferase</keyword>
<comment type="caution">
    <text evidence="2">The sequence shown here is derived from an EMBL/GenBank/DDBJ whole genome shotgun (WGS) entry which is preliminary data.</text>
</comment>